<dbReference type="Pfam" id="PF13475">
    <property type="entry name" value="DUF4116"/>
    <property type="match status" value="1"/>
</dbReference>
<dbReference type="EMBL" id="BQXY01000001">
    <property type="protein sequence ID" value="GKU24071.1"/>
    <property type="molecule type" value="Genomic_DNA"/>
</dbReference>
<evidence type="ECO:0000313" key="3">
    <source>
        <dbReference type="EMBL" id="GKU24071.1"/>
    </source>
</evidence>
<name>A0A9W5Y028_9CLOT</name>
<comment type="caution">
    <text evidence="3">The sequence shown here is derived from an EMBL/GenBank/DDBJ whole genome shotgun (WGS) entry which is preliminary data.</text>
</comment>
<sequence length="894" mass="104826">MKVTLEELREDGLLLKQVPKKEQTVKMCKEAISQNPKALQYASEKYIDTKTCLDAVKKDGNVFRHVPNKFVTKKMCLLAVQTDAGLLSNVPVNWRTREICTLAVMKKAWTLEYTPEEIRYEILNEETHEELLESIVESNISWLKYMPICQKSIDICLACIKEDFSTTQYLPIGIKQCSEILDYQKSQGKISIISKLYSSEKGLFIVKVKVVYDRRSSIGDDRALIDDTYTIMLEFQNFDEFYSFVDGNLYDAELWGYKFEGIDLKKYNIKGAVIHQDVLVEQGLFDGTYFEGLKKRMECLDLTEVEKNEICIMAGFNYPKPIDDDGHEILDNNHIPFFYVSDIHLCHRVLQMFELRATKEEVKSYVKFLAREMIASVGTVPHDSYLLIAGDTASEFELVKIFYEELICFWDPQKIVVIHGNHELWDPWDEMENNIDIYRKYFKELGIIFLQNDFLLVESRQQQLILSEDEILELSEEKLRELAQKCSIAVLGGIGFSALNDKYNAVNMRYGKSFEESKSAEMALKRDIFETRRFDNIYRKLVQTLPNNKVIVLTHMQKWDWNADSHNPNWIYVNGHDHRNYFDKSSEKEVYADNQIGYKTETIGLKYFYIDNQYDIFLYLDDGIHEITKNQYSEFNKGKMVQMSFRREDGQIYMIKKNGKYIFFIYCLYSKQSKCKYLYLLTGGKLIKLQRNSLEDLKYYYDTLDIYIKNVNQLLERYTGGQKKISEFVKGLGGSGKIHGCIVDVDKPRNFELYSYCHLFVNPIDGKITPYFAHDVTSRIVYKDFKALLKSHKSCKLLQDNFKRLEKEKNLNMPALQYSSTLEDWGDESSMYDEGGYLYKISRIIKSLQYVAEKSIVRIWKEEFINYDFINHIKEANRIEDMIDDTLIIEVDGE</sequence>
<organism evidence="3 4">
    <name type="scientific">Clostridium folliculivorans</name>
    <dbReference type="NCBI Taxonomy" id="2886038"/>
    <lineage>
        <taxon>Bacteria</taxon>
        <taxon>Bacillati</taxon>
        <taxon>Bacillota</taxon>
        <taxon>Clostridia</taxon>
        <taxon>Eubacteriales</taxon>
        <taxon>Clostridiaceae</taxon>
        <taxon>Clostridium</taxon>
    </lineage>
</organism>
<dbReference type="SUPFAM" id="SSF56300">
    <property type="entry name" value="Metallo-dependent phosphatases"/>
    <property type="match status" value="1"/>
</dbReference>
<dbReference type="RefSeq" id="WP_261851092.1">
    <property type="nucleotide sequence ID" value="NZ_BQXY01000001.1"/>
</dbReference>
<dbReference type="GO" id="GO:0016787">
    <property type="term" value="F:hydrolase activity"/>
    <property type="evidence" value="ECO:0007669"/>
    <property type="project" value="InterPro"/>
</dbReference>
<dbReference type="Gene3D" id="3.60.21.10">
    <property type="match status" value="1"/>
</dbReference>
<dbReference type="Proteomes" id="UP001057868">
    <property type="component" value="Unassembled WGS sequence"/>
</dbReference>
<evidence type="ECO:0000259" key="1">
    <source>
        <dbReference type="Pfam" id="PF00149"/>
    </source>
</evidence>
<evidence type="ECO:0008006" key="5">
    <source>
        <dbReference type="Google" id="ProtNLM"/>
    </source>
</evidence>
<accession>A0A9W5Y028</accession>
<keyword evidence="4" id="KW-1185">Reference proteome</keyword>
<dbReference type="InterPro" id="IPR029052">
    <property type="entry name" value="Metallo-depent_PP-like"/>
</dbReference>
<proteinExistence type="predicted"/>
<dbReference type="InterPro" id="IPR004843">
    <property type="entry name" value="Calcineurin-like_PHP"/>
</dbReference>
<gene>
    <name evidence="3" type="ORF">CFOLD11_08970</name>
</gene>
<dbReference type="InterPro" id="IPR025197">
    <property type="entry name" value="DUF4116"/>
</dbReference>
<evidence type="ECO:0000313" key="4">
    <source>
        <dbReference type="Proteomes" id="UP001057868"/>
    </source>
</evidence>
<reference evidence="3" key="1">
    <citation type="journal article" date="2023" name="Int. J. Syst. Evol. Microbiol.">
        <title>&lt;i&gt;Clostridium folliculivorans&lt;/i&gt; sp. nov., isolated from soil samples of an organic paddy in Japan.</title>
        <authorList>
            <person name="Tazawa J."/>
            <person name="Kobayashi H."/>
            <person name="Tanizawa Y."/>
            <person name="Uchino A."/>
            <person name="Tanaka F."/>
            <person name="Urashima Y."/>
            <person name="Miura S."/>
            <person name="Sakamoto M."/>
            <person name="Ohkuma M."/>
            <person name="Tohno M."/>
        </authorList>
    </citation>
    <scope>NUCLEOTIDE SEQUENCE</scope>
    <source>
        <strain evidence="3">D1-1</strain>
    </source>
</reference>
<evidence type="ECO:0000259" key="2">
    <source>
        <dbReference type="Pfam" id="PF13475"/>
    </source>
</evidence>
<feature type="domain" description="DUF4116" evidence="2">
    <location>
        <begin position="28"/>
        <end position="70"/>
    </location>
</feature>
<protein>
    <recommendedName>
        <fullName evidence="5">DUF4116 domain-containing protein</fullName>
    </recommendedName>
</protein>
<dbReference type="AlphaFoldDB" id="A0A9W5Y028"/>
<dbReference type="Pfam" id="PF00149">
    <property type="entry name" value="Metallophos"/>
    <property type="match status" value="1"/>
</dbReference>
<feature type="domain" description="Calcineurin-like phosphoesterase" evidence="1">
    <location>
        <begin position="336"/>
        <end position="579"/>
    </location>
</feature>